<gene>
    <name evidence="2" type="ORF">HER39_15575</name>
</gene>
<dbReference type="Gene3D" id="3.40.50.300">
    <property type="entry name" value="P-loop containing nucleotide triphosphate hydrolases"/>
    <property type="match status" value="1"/>
</dbReference>
<evidence type="ECO:0000313" key="2">
    <source>
        <dbReference type="EMBL" id="NKX51958.1"/>
    </source>
</evidence>
<evidence type="ECO:0008006" key="4">
    <source>
        <dbReference type="Google" id="ProtNLM"/>
    </source>
</evidence>
<keyword evidence="3" id="KW-1185">Reference proteome</keyword>
<organism evidence="2 3">
    <name type="scientific">Arthrobacter deserti</name>
    <dbReference type="NCBI Taxonomy" id="1742687"/>
    <lineage>
        <taxon>Bacteria</taxon>
        <taxon>Bacillati</taxon>
        <taxon>Actinomycetota</taxon>
        <taxon>Actinomycetes</taxon>
        <taxon>Micrococcales</taxon>
        <taxon>Micrococcaceae</taxon>
        <taxon>Arthrobacter</taxon>
    </lineage>
</organism>
<dbReference type="InterPro" id="IPR027417">
    <property type="entry name" value="P-loop_NTPase"/>
</dbReference>
<dbReference type="Proteomes" id="UP000523795">
    <property type="component" value="Unassembled WGS sequence"/>
</dbReference>
<evidence type="ECO:0000256" key="1">
    <source>
        <dbReference type="ARBA" id="ARBA00022448"/>
    </source>
</evidence>
<keyword evidence="1" id="KW-0813">Transport</keyword>
<reference evidence="2 3" key="1">
    <citation type="submission" date="2020-04" db="EMBL/GenBank/DDBJ databases">
        <authorList>
            <person name="Liu S."/>
        </authorList>
    </citation>
    <scope>NUCLEOTIDE SEQUENCE [LARGE SCALE GENOMIC DNA]</scope>
    <source>
        <strain evidence="2 3">CGMCC 1.15091</strain>
    </source>
</reference>
<accession>A0ABX1JRJ6</accession>
<dbReference type="SUPFAM" id="SSF52540">
    <property type="entry name" value="P-loop containing nucleoside triphosphate hydrolases"/>
    <property type="match status" value="1"/>
</dbReference>
<sequence length="95" mass="10722">MDEPFASVDAQTRFDLEDLVIDLHTNLGVTVILVTHDIDEALYLADKVVVIAEKPATVVDVIKTNFGEVRDQVETKADPRFAEARARILHRLRDH</sequence>
<proteinExistence type="predicted"/>
<dbReference type="EMBL" id="JAAZSR010000359">
    <property type="protein sequence ID" value="NKX51958.1"/>
    <property type="molecule type" value="Genomic_DNA"/>
</dbReference>
<name>A0ABX1JRJ6_9MICC</name>
<dbReference type="PANTHER" id="PTHR42788">
    <property type="entry name" value="TAURINE IMPORT ATP-BINDING PROTEIN-RELATED"/>
    <property type="match status" value="1"/>
</dbReference>
<dbReference type="PANTHER" id="PTHR42788:SF13">
    <property type="entry name" value="ALIPHATIC SULFONATES IMPORT ATP-BINDING PROTEIN SSUB"/>
    <property type="match status" value="1"/>
</dbReference>
<comment type="caution">
    <text evidence="2">The sequence shown here is derived from an EMBL/GenBank/DDBJ whole genome shotgun (WGS) entry which is preliminary data.</text>
</comment>
<evidence type="ECO:0000313" key="3">
    <source>
        <dbReference type="Proteomes" id="UP000523795"/>
    </source>
</evidence>
<dbReference type="InterPro" id="IPR050166">
    <property type="entry name" value="ABC_transporter_ATP-bind"/>
</dbReference>
<protein>
    <recommendedName>
        <fullName evidence="4">ABC transporter</fullName>
    </recommendedName>
</protein>